<keyword evidence="3" id="KW-1185">Reference proteome</keyword>
<sequence>MRQATTKPNVARAGTNVLLLAVAGISVLGVGTSSMKAKISSWAAWELDAIWCRTWARMMWSNTNATGISDASDTGRGLRVARTSSKDGVSSWGLMP</sequence>
<accession>A0AAD7FUK1</accession>
<comment type="caution">
    <text evidence="2">The sequence shown here is derived from an EMBL/GenBank/DDBJ whole genome shotgun (WGS) entry which is preliminary data.</text>
</comment>
<feature type="region of interest" description="Disordered" evidence="1">
    <location>
        <begin position="66"/>
        <end position="96"/>
    </location>
</feature>
<reference evidence="2" key="1">
    <citation type="submission" date="2023-03" db="EMBL/GenBank/DDBJ databases">
        <title>Massive genome expansion in bonnet fungi (Mycena s.s.) driven by repeated elements and novel gene families across ecological guilds.</title>
        <authorList>
            <consortium name="Lawrence Berkeley National Laboratory"/>
            <person name="Harder C.B."/>
            <person name="Miyauchi S."/>
            <person name="Viragh M."/>
            <person name="Kuo A."/>
            <person name="Thoen E."/>
            <person name="Andreopoulos B."/>
            <person name="Lu D."/>
            <person name="Skrede I."/>
            <person name="Drula E."/>
            <person name="Henrissat B."/>
            <person name="Morin E."/>
            <person name="Kohler A."/>
            <person name="Barry K."/>
            <person name="LaButti K."/>
            <person name="Morin E."/>
            <person name="Salamov A."/>
            <person name="Lipzen A."/>
            <person name="Mereny Z."/>
            <person name="Hegedus B."/>
            <person name="Baldrian P."/>
            <person name="Stursova M."/>
            <person name="Weitz H."/>
            <person name="Taylor A."/>
            <person name="Grigoriev I.V."/>
            <person name="Nagy L.G."/>
            <person name="Martin F."/>
            <person name="Kauserud H."/>
        </authorList>
    </citation>
    <scope>NUCLEOTIDE SEQUENCE</scope>
    <source>
        <strain evidence="2">9284</strain>
    </source>
</reference>
<dbReference type="Proteomes" id="UP001221142">
    <property type="component" value="Unassembled WGS sequence"/>
</dbReference>
<protein>
    <submittedName>
        <fullName evidence="2">Uncharacterized protein</fullName>
    </submittedName>
</protein>
<evidence type="ECO:0000256" key="1">
    <source>
        <dbReference type="SAM" id="MobiDB-lite"/>
    </source>
</evidence>
<organism evidence="2 3">
    <name type="scientific">Roridomyces roridus</name>
    <dbReference type="NCBI Taxonomy" id="1738132"/>
    <lineage>
        <taxon>Eukaryota</taxon>
        <taxon>Fungi</taxon>
        <taxon>Dikarya</taxon>
        <taxon>Basidiomycota</taxon>
        <taxon>Agaricomycotina</taxon>
        <taxon>Agaricomycetes</taxon>
        <taxon>Agaricomycetidae</taxon>
        <taxon>Agaricales</taxon>
        <taxon>Marasmiineae</taxon>
        <taxon>Mycenaceae</taxon>
        <taxon>Roridomyces</taxon>
    </lineage>
</organism>
<name>A0AAD7FUK1_9AGAR</name>
<evidence type="ECO:0000313" key="3">
    <source>
        <dbReference type="Proteomes" id="UP001221142"/>
    </source>
</evidence>
<gene>
    <name evidence="2" type="ORF">FB45DRAFT_905963</name>
</gene>
<proteinExistence type="predicted"/>
<evidence type="ECO:0000313" key="2">
    <source>
        <dbReference type="EMBL" id="KAJ7639543.1"/>
    </source>
</evidence>
<dbReference type="AlphaFoldDB" id="A0AAD7FUK1"/>
<dbReference type="EMBL" id="JARKIF010000005">
    <property type="protein sequence ID" value="KAJ7639543.1"/>
    <property type="molecule type" value="Genomic_DNA"/>
</dbReference>